<comment type="similarity">
    <text evidence="10">Belongs to the NadD family.</text>
</comment>
<dbReference type="NCBIfam" id="TIGR00125">
    <property type="entry name" value="cyt_tran_rel"/>
    <property type="match status" value="1"/>
</dbReference>
<keyword evidence="3 10" id="KW-0662">Pyridine nucleotide biosynthesis</keyword>
<evidence type="ECO:0000256" key="9">
    <source>
        <dbReference type="ARBA" id="ARBA00048721"/>
    </source>
</evidence>
<evidence type="ECO:0000256" key="4">
    <source>
        <dbReference type="ARBA" id="ARBA00022679"/>
    </source>
</evidence>
<dbReference type="EMBL" id="SGBD01000001">
    <property type="protein sequence ID" value="RZD15051.1"/>
    <property type="molecule type" value="Genomic_DNA"/>
</dbReference>
<sequence>MNIGIFGGTFDPIHYGHLRAAEEITQNFLEKVIFVPTNITSNKEKVPSSSQERLEMIKIAINDHKKFTVSDIEIKRGGISYSYDTVIQFKKLYPDDDLYFIIGMDAYFDLKNWKNGELLFGMINFIVINRNNIRFNPKDLIKLTSFLPDGIKGQIDIDHKNKRFVTSKNRYINFLKITRMDISSTIIRNNFKKNISNLYLLPKDVINYIINKKMYI</sequence>
<dbReference type="CDD" id="cd02165">
    <property type="entry name" value="NMNAT"/>
    <property type="match status" value="1"/>
</dbReference>
<keyword evidence="4 10" id="KW-0808">Transferase</keyword>
<dbReference type="UniPathway" id="UPA00253">
    <property type="reaction ID" value="UER00332"/>
</dbReference>
<evidence type="ECO:0000256" key="1">
    <source>
        <dbReference type="ARBA" id="ARBA00002324"/>
    </source>
</evidence>
<dbReference type="NCBIfam" id="NF000840">
    <property type="entry name" value="PRK00071.1-3"/>
    <property type="match status" value="1"/>
</dbReference>
<keyword evidence="5 10" id="KW-0548">Nucleotidyltransferase</keyword>
<dbReference type="SUPFAM" id="SSF52374">
    <property type="entry name" value="Nucleotidylyl transferase"/>
    <property type="match status" value="1"/>
</dbReference>
<dbReference type="PANTHER" id="PTHR39321:SF3">
    <property type="entry name" value="PHOSPHOPANTETHEINE ADENYLYLTRANSFERASE"/>
    <property type="match status" value="1"/>
</dbReference>
<proteinExistence type="inferred from homology"/>
<dbReference type="HAMAP" id="MF_00244">
    <property type="entry name" value="NaMN_adenylyltr"/>
    <property type="match status" value="1"/>
</dbReference>
<dbReference type="GO" id="GO:0004515">
    <property type="term" value="F:nicotinate-nucleotide adenylyltransferase activity"/>
    <property type="evidence" value="ECO:0007669"/>
    <property type="project" value="UniProtKB-UniRule"/>
</dbReference>
<dbReference type="NCBIfam" id="TIGR00482">
    <property type="entry name" value="nicotinate (nicotinamide) nucleotide adenylyltransferase"/>
    <property type="match status" value="1"/>
</dbReference>
<evidence type="ECO:0000259" key="11">
    <source>
        <dbReference type="Pfam" id="PF01467"/>
    </source>
</evidence>
<keyword evidence="8 10" id="KW-0520">NAD</keyword>
<dbReference type="PANTHER" id="PTHR39321">
    <property type="entry name" value="NICOTINATE-NUCLEOTIDE ADENYLYLTRANSFERASE-RELATED"/>
    <property type="match status" value="1"/>
</dbReference>
<dbReference type="Proteomes" id="UP000320813">
    <property type="component" value="Unassembled WGS sequence"/>
</dbReference>
<evidence type="ECO:0000256" key="10">
    <source>
        <dbReference type="HAMAP-Rule" id="MF_00244"/>
    </source>
</evidence>
<gene>
    <name evidence="10 12" type="primary">nadD</name>
    <name evidence="12" type="ORF">EVJ47_01900</name>
</gene>
<dbReference type="AlphaFoldDB" id="A0A519BCP7"/>
<dbReference type="GO" id="GO:0009435">
    <property type="term" value="P:NAD+ biosynthetic process"/>
    <property type="evidence" value="ECO:0007669"/>
    <property type="project" value="UniProtKB-UniRule"/>
</dbReference>
<dbReference type="Pfam" id="PF01467">
    <property type="entry name" value="CTP_transf_like"/>
    <property type="match status" value="1"/>
</dbReference>
<comment type="caution">
    <text evidence="12">The sequence shown here is derived from an EMBL/GenBank/DDBJ whole genome shotgun (WGS) entry which is preliminary data.</text>
</comment>
<evidence type="ECO:0000313" key="13">
    <source>
        <dbReference type="Proteomes" id="UP000320813"/>
    </source>
</evidence>
<name>A0A519BCP7_9DELT</name>
<dbReference type="InterPro" id="IPR004821">
    <property type="entry name" value="Cyt_trans-like"/>
</dbReference>
<keyword evidence="6 10" id="KW-0547">Nucleotide-binding</keyword>
<dbReference type="GO" id="GO:0005524">
    <property type="term" value="F:ATP binding"/>
    <property type="evidence" value="ECO:0007669"/>
    <property type="project" value="UniProtKB-KW"/>
</dbReference>
<dbReference type="Gene3D" id="3.40.50.620">
    <property type="entry name" value="HUPs"/>
    <property type="match status" value="1"/>
</dbReference>
<evidence type="ECO:0000256" key="6">
    <source>
        <dbReference type="ARBA" id="ARBA00022741"/>
    </source>
</evidence>
<organism evidence="12 13">
    <name type="scientific">Candidatus Acidulodesulfobacterium ferriphilum</name>
    <dbReference type="NCBI Taxonomy" id="2597223"/>
    <lineage>
        <taxon>Bacteria</taxon>
        <taxon>Deltaproteobacteria</taxon>
        <taxon>Candidatus Acidulodesulfobacterales</taxon>
        <taxon>Candidatus Acidulodesulfobacterium</taxon>
    </lineage>
</organism>
<evidence type="ECO:0000256" key="3">
    <source>
        <dbReference type="ARBA" id="ARBA00022642"/>
    </source>
</evidence>
<dbReference type="InterPro" id="IPR014729">
    <property type="entry name" value="Rossmann-like_a/b/a_fold"/>
</dbReference>
<reference evidence="12 13" key="1">
    <citation type="submission" date="2019-01" db="EMBL/GenBank/DDBJ databases">
        <title>Insights into ecological role of a new deltaproteobacterial order Candidatus Sinidesulfobacterales (Sva0485) by metagenomics and metatranscriptomics.</title>
        <authorList>
            <person name="Tan S."/>
            <person name="Liu J."/>
            <person name="Fang Y."/>
            <person name="Hedlund B.P."/>
            <person name="Lian Z.H."/>
            <person name="Huang L.Y."/>
            <person name="Li J.T."/>
            <person name="Huang L.N."/>
            <person name="Li W.J."/>
            <person name="Jiang H.C."/>
            <person name="Dong H.L."/>
            <person name="Shu W.S."/>
        </authorList>
    </citation>
    <scope>NUCLEOTIDE SEQUENCE [LARGE SCALE GENOMIC DNA]</scope>
    <source>
        <strain evidence="12">AP3</strain>
    </source>
</reference>
<evidence type="ECO:0000256" key="2">
    <source>
        <dbReference type="ARBA" id="ARBA00005019"/>
    </source>
</evidence>
<evidence type="ECO:0000256" key="5">
    <source>
        <dbReference type="ARBA" id="ARBA00022695"/>
    </source>
</evidence>
<feature type="domain" description="Cytidyltransferase-like" evidence="11">
    <location>
        <begin position="5"/>
        <end position="189"/>
    </location>
</feature>
<dbReference type="EC" id="2.7.7.18" evidence="10"/>
<keyword evidence="7 10" id="KW-0067">ATP-binding</keyword>
<evidence type="ECO:0000256" key="7">
    <source>
        <dbReference type="ARBA" id="ARBA00022840"/>
    </source>
</evidence>
<evidence type="ECO:0000256" key="8">
    <source>
        <dbReference type="ARBA" id="ARBA00023027"/>
    </source>
</evidence>
<dbReference type="InterPro" id="IPR005248">
    <property type="entry name" value="NadD/NMNAT"/>
</dbReference>
<accession>A0A519BCP7</accession>
<protein>
    <recommendedName>
        <fullName evidence="10">Probable nicotinate-nucleotide adenylyltransferase</fullName>
        <ecNumber evidence="10">2.7.7.18</ecNumber>
    </recommendedName>
    <alternativeName>
        <fullName evidence="10">Deamido-NAD(+) diphosphorylase</fullName>
    </alternativeName>
    <alternativeName>
        <fullName evidence="10">Deamido-NAD(+) pyrophosphorylase</fullName>
    </alternativeName>
    <alternativeName>
        <fullName evidence="10">Nicotinate mononucleotide adenylyltransferase</fullName>
        <shortName evidence="10">NaMN adenylyltransferase</shortName>
    </alternativeName>
</protein>
<comment type="catalytic activity">
    <reaction evidence="9 10">
        <text>nicotinate beta-D-ribonucleotide + ATP + H(+) = deamido-NAD(+) + diphosphate</text>
        <dbReference type="Rhea" id="RHEA:22860"/>
        <dbReference type="ChEBI" id="CHEBI:15378"/>
        <dbReference type="ChEBI" id="CHEBI:30616"/>
        <dbReference type="ChEBI" id="CHEBI:33019"/>
        <dbReference type="ChEBI" id="CHEBI:57502"/>
        <dbReference type="ChEBI" id="CHEBI:58437"/>
        <dbReference type="EC" id="2.7.7.18"/>
    </reaction>
</comment>
<comment type="function">
    <text evidence="1 10">Catalyzes the reversible adenylation of nicotinate mononucleotide (NaMN) to nicotinic acid adenine dinucleotide (NaAD).</text>
</comment>
<evidence type="ECO:0000313" key="12">
    <source>
        <dbReference type="EMBL" id="RZD15051.1"/>
    </source>
</evidence>
<comment type="pathway">
    <text evidence="2 10">Cofactor biosynthesis; NAD(+) biosynthesis; deamido-NAD(+) from nicotinate D-ribonucleotide: step 1/1.</text>
</comment>